<dbReference type="Proteomes" id="UP000314294">
    <property type="component" value="Unassembled WGS sequence"/>
</dbReference>
<sequence>MSVLCAAPHRRQANGLRLFAAVGVPTLDSRYDTYTFAGCSSPSNLSSSTILASGGALRAQSPREEAPVTPGAPVHPNDCNQGLQESEGAFVFCQAVKRERRDAHTQQHTPTLFRMNKPEENNNGGGAAVCTPERLFKEAPGQSRYTNEKQRSTTTRRRIYI</sequence>
<evidence type="ECO:0000313" key="3">
    <source>
        <dbReference type="Proteomes" id="UP000314294"/>
    </source>
</evidence>
<evidence type="ECO:0000313" key="2">
    <source>
        <dbReference type="EMBL" id="TNN76985.1"/>
    </source>
</evidence>
<comment type="caution">
    <text evidence="2">The sequence shown here is derived from an EMBL/GenBank/DDBJ whole genome shotgun (WGS) entry which is preliminary data.</text>
</comment>
<accession>A0A4Z2IH11</accession>
<gene>
    <name evidence="2" type="ORF">EYF80_012831</name>
</gene>
<dbReference type="AlphaFoldDB" id="A0A4Z2IH11"/>
<reference evidence="2 3" key="1">
    <citation type="submission" date="2019-03" db="EMBL/GenBank/DDBJ databases">
        <title>First draft genome of Liparis tanakae, snailfish: a comprehensive survey of snailfish specific genes.</title>
        <authorList>
            <person name="Kim W."/>
            <person name="Song I."/>
            <person name="Jeong J.-H."/>
            <person name="Kim D."/>
            <person name="Kim S."/>
            <person name="Ryu S."/>
            <person name="Song J.Y."/>
            <person name="Lee S.K."/>
        </authorList>
    </citation>
    <scope>NUCLEOTIDE SEQUENCE [LARGE SCALE GENOMIC DNA]</scope>
    <source>
        <tissue evidence="2">Muscle</tissue>
    </source>
</reference>
<name>A0A4Z2IH11_9TELE</name>
<proteinExistence type="predicted"/>
<feature type="region of interest" description="Disordered" evidence="1">
    <location>
        <begin position="140"/>
        <end position="161"/>
    </location>
</feature>
<organism evidence="2 3">
    <name type="scientific">Liparis tanakae</name>
    <name type="common">Tanaka's snailfish</name>
    <dbReference type="NCBI Taxonomy" id="230148"/>
    <lineage>
        <taxon>Eukaryota</taxon>
        <taxon>Metazoa</taxon>
        <taxon>Chordata</taxon>
        <taxon>Craniata</taxon>
        <taxon>Vertebrata</taxon>
        <taxon>Euteleostomi</taxon>
        <taxon>Actinopterygii</taxon>
        <taxon>Neopterygii</taxon>
        <taxon>Teleostei</taxon>
        <taxon>Neoteleostei</taxon>
        <taxon>Acanthomorphata</taxon>
        <taxon>Eupercaria</taxon>
        <taxon>Perciformes</taxon>
        <taxon>Cottioidei</taxon>
        <taxon>Cottales</taxon>
        <taxon>Liparidae</taxon>
        <taxon>Liparis</taxon>
    </lineage>
</organism>
<evidence type="ECO:0000256" key="1">
    <source>
        <dbReference type="SAM" id="MobiDB-lite"/>
    </source>
</evidence>
<keyword evidence="3" id="KW-1185">Reference proteome</keyword>
<dbReference type="EMBL" id="SRLO01000088">
    <property type="protein sequence ID" value="TNN76985.1"/>
    <property type="molecule type" value="Genomic_DNA"/>
</dbReference>
<protein>
    <submittedName>
        <fullName evidence="2">Uncharacterized protein</fullName>
    </submittedName>
</protein>